<comment type="function">
    <text evidence="10">Part of the ABC transporter complex UgpBAEC involved in sn-glycerol-3-phosphate (G3P) import. Probably responsible for the translocation of the substrate across the membrane.</text>
</comment>
<feature type="transmembrane region" description="Helical" evidence="9">
    <location>
        <begin position="189"/>
        <end position="214"/>
    </location>
</feature>
<dbReference type="SUPFAM" id="SSF161098">
    <property type="entry name" value="MetI-like"/>
    <property type="match status" value="1"/>
</dbReference>
<evidence type="ECO:0000259" key="11">
    <source>
        <dbReference type="PROSITE" id="PS50928"/>
    </source>
</evidence>
<keyword evidence="6 9" id="KW-0812">Transmembrane</keyword>
<protein>
    <recommendedName>
        <fullName evidence="3 10">sn-glycerol-3-phosphate transport system permease protein UgpE</fullName>
    </recommendedName>
</protein>
<feature type="transmembrane region" description="Helical" evidence="9">
    <location>
        <begin position="21"/>
        <end position="40"/>
    </location>
</feature>
<organism evidence="12 13">
    <name type="scientific">Robbsia andropogonis</name>
    <dbReference type="NCBI Taxonomy" id="28092"/>
    <lineage>
        <taxon>Bacteria</taxon>
        <taxon>Pseudomonadati</taxon>
        <taxon>Pseudomonadota</taxon>
        <taxon>Betaproteobacteria</taxon>
        <taxon>Burkholderiales</taxon>
        <taxon>Burkholderiaceae</taxon>
        <taxon>Robbsia</taxon>
    </lineage>
</organism>
<dbReference type="InterPro" id="IPR035906">
    <property type="entry name" value="MetI-like_sf"/>
</dbReference>
<evidence type="ECO:0000256" key="8">
    <source>
        <dbReference type="ARBA" id="ARBA00023136"/>
    </source>
</evidence>
<keyword evidence="13" id="KW-1185">Reference proteome</keyword>
<keyword evidence="7 9" id="KW-1133">Transmembrane helix</keyword>
<feature type="transmembrane region" description="Helical" evidence="9">
    <location>
        <begin position="246"/>
        <end position="267"/>
    </location>
</feature>
<evidence type="ECO:0000256" key="10">
    <source>
        <dbReference type="RuleBase" id="RU363056"/>
    </source>
</evidence>
<comment type="subcellular location">
    <subcellularLocation>
        <location evidence="10">Cell inner membrane</location>
        <topology evidence="10">Multi-pass membrane protein</topology>
    </subcellularLocation>
    <subcellularLocation>
        <location evidence="1 9">Cell membrane</location>
        <topology evidence="1 9">Multi-pass membrane protein</topology>
    </subcellularLocation>
</comment>
<dbReference type="CDD" id="cd06261">
    <property type="entry name" value="TM_PBP2"/>
    <property type="match status" value="1"/>
</dbReference>
<evidence type="ECO:0000313" key="12">
    <source>
        <dbReference type="EMBL" id="KKB63410.1"/>
    </source>
</evidence>
<dbReference type="Gene3D" id="1.10.3720.10">
    <property type="entry name" value="MetI-like"/>
    <property type="match status" value="1"/>
</dbReference>
<dbReference type="AlphaFoldDB" id="A0A0F5K0D9"/>
<dbReference type="GO" id="GO:0005886">
    <property type="term" value="C:plasma membrane"/>
    <property type="evidence" value="ECO:0007669"/>
    <property type="project" value="UniProtKB-SubCell"/>
</dbReference>
<evidence type="ECO:0000256" key="6">
    <source>
        <dbReference type="ARBA" id="ARBA00022692"/>
    </source>
</evidence>
<dbReference type="Proteomes" id="UP000033618">
    <property type="component" value="Unassembled WGS sequence"/>
</dbReference>
<keyword evidence="5 10" id="KW-1003">Cell membrane</keyword>
<feature type="transmembrane region" description="Helical" evidence="9">
    <location>
        <begin position="112"/>
        <end position="132"/>
    </location>
</feature>
<evidence type="ECO:0000256" key="9">
    <source>
        <dbReference type="RuleBase" id="RU363032"/>
    </source>
</evidence>
<dbReference type="PANTHER" id="PTHR43744:SF8">
    <property type="entry name" value="SN-GLYCEROL-3-PHOSPHATE TRANSPORT SYSTEM PERMEASE PROTEIN UGPE"/>
    <property type="match status" value="1"/>
</dbReference>
<dbReference type="PATRIC" id="fig|28092.6.peg.2763"/>
<comment type="subunit">
    <text evidence="2 10">The complex is composed of two ATP-binding proteins (UgpC), two transmembrane proteins (UgpA and UgpE) and a solute-binding protein (UgpB).</text>
</comment>
<evidence type="ECO:0000256" key="1">
    <source>
        <dbReference type="ARBA" id="ARBA00004651"/>
    </source>
</evidence>
<comment type="caution">
    <text evidence="12">The sequence shown here is derived from an EMBL/GenBank/DDBJ whole genome shotgun (WGS) entry which is preliminary data.</text>
</comment>
<comment type="similarity">
    <text evidence="9">Belongs to the binding-protein-dependent transport system permease family.</text>
</comment>
<gene>
    <name evidence="10" type="primary">ugpE</name>
    <name evidence="12" type="ORF">WM40_11760</name>
</gene>
<evidence type="ECO:0000256" key="2">
    <source>
        <dbReference type="ARBA" id="ARBA00011557"/>
    </source>
</evidence>
<sequence length="283" mass="31347">MYPLPIERWKPRNRALYKASLPIALLIWLLPMLAVLVTSVRSSDELSRGDYWGWPRHFALIENYGTALTQTPMLHYFANSVLITVPSVLGAIVLASMAGFALATYRFPGNTLVLFAFVAGNFVPIQILMIPVRDMALKVGLFNSVWALVIFHVSFQTGFCTLFLRNFIKQLPFEMIEAARVEGAGEWTIYLRIVLPLIRPALAALGILVFTFVWNDYFWALCLTQGDDAAPITVGVAALKGQWTTAWNLVAAGSVLAALPSVLMFFVMQKHFIAGLTFGASKG</sequence>
<keyword evidence="4 9" id="KW-0813">Transport</keyword>
<keyword evidence="10" id="KW-0997">Cell inner membrane</keyword>
<evidence type="ECO:0000256" key="4">
    <source>
        <dbReference type="ARBA" id="ARBA00022448"/>
    </source>
</evidence>
<evidence type="ECO:0000256" key="3">
    <source>
        <dbReference type="ARBA" id="ARBA00020515"/>
    </source>
</evidence>
<dbReference type="PANTHER" id="PTHR43744">
    <property type="entry name" value="ABC TRANSPORTER PERMEASE PROTEIN MG189-RELATED-RELATED"/>
    <property type="match status" value="1"/>
</dbReference>
<feature type="transmembrane region" description="Helical" evidence="9">
    <location>
        <begin position="81"/>
        <end position="105"/>
    </location>
</feature>
<keyword evidence="8 9" id="KW-0472">Membrane</keyword>
<dbReference type="EMBL" id="LAQU01000010">
    <property type="protein sequence ID" value="KKB63410.1"/>
    <property type="molecule type" value="Genomic_DNA"/>
</dbReference>
<dbReference type="Pfam" id="PF00528">
    <property type="entry name" value="BPD_transp_1"/>
    <property type="match status" value="1"/>
</dbReference>
<feature type="domain" description="ABC transmembrane type-1" evidence="11">
    <location>
        <begin position="77"/>
        <end position="268"/>
    </location>
</feature>
<evidence type="ECO:0000313" key="13">
    <source>
        <dbReference type="Proteomes" id="UP000033618"/>
    </source>
</evidence>
<dbReference type="PROSITE" id="PS50928">
    <property type="entry name" value="ABC_TM1"/>
    <property type="match status" value="1"/>
</dbReference>
<evidence type="ECO:0000256" key="7">
    <source>
        <dbReference type="ARBA" id="ARBA00022989"/>
    </source>
</evidence>
<evidence type="ECO:0000256" key="5">
    <source>
        <dbReference type="ARBA" id="ARBA00022475"/>
    </source>
</evidence>
<reference evidence="12 13" key="1">
    <citation type="submission" date="2015-03" db="EMBL/GenBank/DDBJ databases">
        <title>Draft Genome Sequence of Burkholderia andropogonis type strain ICMP2807, isolated from Sorghum bicolor.</title>
        <authorList>
            <person name="Lopes-Santos L."/>
            <person name="Castro D.B."/>
            <person name="Ottoboni L.M."/>
            <person name="Park D."/>
            <person name="Weirc B.S."/>
            <person name="Destefano S.A."/>
        </authorList>
    </citation>
    <scope>NUCLEOTIDE SEQUENCE [LARGE SCALE GENOMIC DNA]</scope>
    <source>
        <strain evidence="12 13">ICMP2807</strain>
    </source>
</reference>
<accession>A0A0F5K0D9</accession>
<proteinExistence type="inferred from homology"/>
<dbReference type="GO" id="GO:0055085">
    <property type="term" value="P:transmembrane transport"/>
    <property type="evidence" value="ECO:0007669"/>
    <property type="project" value="InterPro"/>
</dbReference>
<dbReference type="RefSeq" id="WP_046152938.1">
    <property type="nucleotide sequence ID" value="NZ_CADFGU010000003.1"/>
</dbReference>
<name>A0A0F5K0D9_9BURK</name>
<dbReference type="STRING" id="28092.WM40_11760"/>
<feature type="transmembrane region" description="Helical" evidence="9">
    <location>
        <begin position="144"/>
        <end position="168"/>
    </location>
</feature>
<dbReference type="InterPro" id="IPR000515">
    <property type="entry name" value="MetI-like"/>
</dbReference>
<dbReference type="OrthoDB" id="369039at2"/>